<comment type="caution">
    <text evidence="10">The sequence shown here is derived from an EMBL/GenBank/DDBJ whole genome shotgun (WGS) entry which is preliminary data.</text>
</comment>
<dbReference type="InterPro" id="IPR051393">
    <property type="entry name" value="ABC_transporter_permease"/>
</dbReference>
<reference evidence="10 11" key="1">
    <citation type="submission" date="2019-06" db="EMBL/GenBank/DDBJ databases">
        <title>Sequencing the genomes of 1000 actinobacteria strains.</title>
        <authorList>
            <person name="Klenk H.-P."/>
        </authorList>
    </citation>
    <scope>NUCLEOTIDE SEQUENCE [LARGE SCALE GENOMIC DNA]</scope>
    <source>
        <strain evidence="10 11">DSM 45301</strain>
    </source>
</reference>
<keyword evidence="11" id="KW-1185">Reference proteome</keyword>
<keyword evidence="2 7" id="KW-0813">Transport</keyword>
<dbReference type="PANTHER" id="PTHR30193">
    <property type="entry name" value="ABC TRANSPORTER PERMEASE PROTEIN"/>
    <property type="match status" value="1"/>
</dbReference>
<comment type="similarity">
    <text evidence="7">Belongs to the binding-protein-dependent transport system permease family.</text>
</comment>
<dbReference type="RefSeq" id="WP_211366814.1">
    <property type="nucleotide sequence ID" value="NZ_VFPA01000003.1"/>
</dbReference>
<evidence type="ECO:0000259" key="9">
    <source>
        <dbReference type="PROSITE" id="PS50928"/>
    </source>
</evidence>
<evidence type="ECO:0000256" key="3">
    <source>
        <dbReference type="ARBA" id="ARBA00022475"/>
    </source>
</evidence>
<dbReference type="AlphaFoldDB" id="A0A543DIR5"/>
<dbReference type="PANTHER" id="PTHR30193:SF37">
    <property type="entry name" value="INNER MEMBRANE ABC TRANSPORTER PERMEASE PROTEIN YCJO"/>
    <property type="match status" value="1"/>
</dbReference>
<sequence length="313" mass="34616">MTLSTSAPAPPTPRPAATEPARGPHRRDGRAALGFLAPSASGFLLFTLIPLVGSLAISFFAWPVIGRREFVGLENFGELLSDPIFHRIMLNTLVFVVLYVPLNIVVSLGLALWISPRIRGRGIYRLLFFIPTVTPMIANALVWRLLYQPGGVIDRAFQDVLGMPAPNFLGDNRWAMAAVILMSVWQGFGYNMLVFSAGLDAIPQSLQEAASIDGAGPLRRFWHVTLPMLSPSMFFAMIMTLITSFQVFVQPYVLTGGGPGVTTETMVLNLYRQGFQQFDLGTASTIGWFLFMIIMLVTALQFLGQKRWVHYDD</sequence>
<dbReference type="InterPro" id="IPR000515">
    <property type="entry name" value="MetI-like"/>
</dbReference>
<dbReference type="CDD" id="cd06261">
    <property type="entry name" value="TM_PBP2"/>
    <property type="match status" value="1"/>
</dbReference>
<name>A0A543DIR5_9PSEU</name>
<comment type="subcellular location">
    <subcellularLocation>
        <location evidence="1 7">Cell membrane</location>
        <topology evidence="1 7">Multi-pass membrane protein</topology>
    </subcellularLocation>
</comment>
<feature type="region of interest" description="Disordered" evidence="8">
    <location>
        <begin position="1"/>
        <end position="25"/>
    </location>
</feature>
<feature type="transmembrane region" description="Helical" evidence="7">
    <location>
        <begin position="174"/>
        <end position="195"/>
    </location>
</feature>
<evidence type="ECO:0000256" key="7">
    <source>
        <dbReference type="RuleBase" id="RU363032"/>
    </source>
</evidence>
<dbReference type="EMBL" id="VFPA01000003">
    <property type="protein sequence ID" value="TQM09201.1"/>
    <property type="molecule type" value="Genomic_DNA"/>
</dbReference>
<accession>A0A543DIR5</accession>
<evidence type="ECO:0000256" key="4">
    <source>
        <dbReference type="ARBA" id="ARBA00022692"/>
    </source>
</evidence>
<dbReference type="SUPFAM" id="SSF161098">
    <property type="entry name" value="MetI-like"/>
    <property type="match status" value="1"/>
</dbReference>
<keyword evidence="4 7" id="KW-0812">Transmembrane</keyword>
<evidence type="ECO:0000313" key="10">
    <source>
        <dbReference type="EMBL" id="TQM09201.1"/>
    </source>
</evidence>
<feature type="transmembrane region" description="Helical" evidence="7">
    <location>
        <begin position="32"/>
        <end position="65"/>
    </location>
</feature>
<dbReference type="Proteomes" id="UP000315677">
    <property type="component" value="Unassembled WGS sequence"/>
</dbReference>
<feature type="domain" description="ABC transmembrane type-1" evidence="9">
    <location>
        <begin position="89"/>
        <end position="301"/>
    </location>
</feature>
<dbReference type="Pfam" id="PF00528">
    <property type="entry name" value="BPD_transp_1"/>
    <property type="match status" value="1"/>
</dbReference>
<evidence type="ECO:0000256" key="1">
    <source>
        <dbReference type="ARBA" id="ARBA00004651"/>
    </source>
</evidence>
<keyword evidence="3" id="KW-1003">Cell membrane</keyword>
<feature type="transmembrane region" description="Helical" evidence="7">
    <location>
        <begin position="228"/>
        <end position="249"/>
    </location>
</feature>
<protein>
    <submittedName>
        <fullName evidence="10">Carbohydrate ABC transporter membrane protein 1 (CUT1 family)</fullName>
    </submittedName>
</protein>
<evidence type="ECO:0000256" key="5">
    <source>
        <dbReference type="ARBA" id="ARBA00022989"/>
    </source>
</evidence>
<evidence type="ECO:0000256" key="2">
    <source>
        <dbReference type="ARBA" id="ARBA00022448"/>
    </source>
</evidence>
<organism evidence="10 11">
    <name type="scientific">Pseudonocardia kunmingensis</name>
    <dbReference type="NCBI Taxonomy" id="630975"/>
    <lineage>
        <taxon>Bacteria</taxon>
        <taxon>Bacillati</taxon>
        <taxon>Actinomycetota</taxon>
        <taxon>Actinomycetes</taxon>
        <taxon>Pseudonocardiales</taxon>
        <taxon>Pseudonocardiaceae</taxon>
        <taxon>Pseudonocardia</taxon>
    </lineage>
</organism>
<keyword evidence="5 7" id="KW-1133">Transmembrane helix</keyword>
<proteinExistence type="inferred from homology"/>
<evidence type="ECO:0000313" key="11">
    <source>
        <dbReference type="Proteomes" id="UP000315677"/>
    </source>
</evidence>
<feature type="transmembrane region" description="Helical" evidence="7">
    <location>
        <begin position="85"/>
        <end position="114"/>
    </location>
</feature>
<dbReference type="GO" id="GO:0005886">
    <property type="term" value="C:plasma membrane"/>
    <property type="evidence" value="ECO:0007669"/>
    <property type="project" value="UniProtKB-SubCell"/>
</dbReference>
<feature type="transmembrane region" description="Helical" evidence="7">
    <location>
        <begin position="286"/>
        <end position="304"/>
    </location>
</feature>
<dbReference type="InterPro" id="IPR035906">
    <property type="entry name" value="MetI-like_sf"/>
</dbReference>
<feature type="transmembrane region" description="Helical" evidence="7">
    <location>
        <begin position="126"/>
        <end position="146"/>
    </location>
</feature>
<gene>
    <name evidence="10" type="ORF">FB558_4951</name>
</gene>
<evidence type="ECO:0000256" key="6">
    <source>
        <dbReference type="ARBA" id="ARBA00023136"/>
    </source>
</evidence>
<evidence type="ECO:0000256" key="8">
    <source>
        <dbReference type="SAM" id="MobiDB-lite"/>
    </source>
</evidence>
<keyword evidence="6 7" id="KW-0472">Membrane</keyword>
<dbReference type="GO" id="GO:0055085">
    <property type="term" value="P:transmembrane transport"/>
    <property type="evidence" value="ECO:0007669"/>
    <property type="project" value="InterPro"/>
</dbReference>
<dbReference type="Gene3D" id="1.10.3720.10">
    <property type="entry name" value="MetI-like"/>
    <property type="match status" value="1"/>
</dbReference>
<dbReference type="PROSITE" id="PS50928">
    <property type="entry name" value="ABC_TM1"/>
    <property type="match status" value="1"/>
</dbReference>